<keyword evidence="2" id="KW-1185">Reference proteome</keyword>
<proteinExistence type="predicted"/>
<accession>A0A177NDE8</accession>
<name>A0A177NDE8_9GAMM</name>
<sequence length="162" mass="17930">MTACTVYAEAAEQVYRSPAVNSHFYKVDPNSIKLERTCSVYVPAYSHIYLTENQTASLGITLSIRNVDSNRTIYIRRVDYYDTQGNLTDTLNNGLFALTPMATASYVISQKDMRGGVGANFVVQWAAEKQIYPPIIEAIMAGNAGTKSYSFSSRGENIMCNP</sequence>
<evidence type="ECO:0000313" key="1">
    <source>
        <dbReference type="EMBL" id="OAI15935.1"/>
    </source>
</evidence>
<evidence type="ECO:0008006" key="3">
    <source>
        <dbReference type="Google" id="ProtNLM"/>
    </source>
</evidence>
<evidence type="ECO:0000313" key="2">
    <source>
        <dbReference type="Proteomes" id="UP000078476"/>
    </source>
</evidence>
<dbReference type="STRING" id="980561.A1359_09035"/>
<reference evidence="1 2" key="1">
    <citation type="submission" date="2016-03" db="EMBL/GenBank/DDBJ databases">
        <authorList>
            <person name="Ploux O."/>
        </authorList>
    </citation>
    <scope>NUCLEOTIDE SEQUENCE [LARGE SCALE GENOMIC DNA]</scope>
    <source>
        <strain evidence="1 2">R-45370</strain>
    </source>
</reference>
<dbReference type="InterPro" id="IPR021471">
    <property type="entry name" value="DUF3124"/>
</dbReference>
<dbReference type="AlphaFoldDB" id="A0A177NDE8"/>
<dbReference type="EMBL" id="LUUI01000099">
    <property type="protein sequence ID" value="OAI15935.1"/>
    <property type="molecule type" value="Genomic_DNA"/>
</dbReference>
<protein>
    <recommendedName>
        <fullName evidence="3">DUF3124 domain-containing protein</fullName>
    </recommendedName>
</protein>
<dbReference type="Pfam" id="PF11322">
    <property type="entry name" value="DUF3124"/>
    <property type="match status" value="1"/>
</dbReference>
<dbReference type="RefSeq" id="WP_066981898.1">
    <property type="nucleotide sequence ID" value="NZ_LUUI01000099.1"/>
</dbReference>
<comment type="caution">
    <text evidence="1">The sequence shown here is derived from an EMBL/GenBank/DDBJ whole genome shotgun (WGS) entry which is preliminary data.</text>
</comment>
<dbReference type="Proteomes" id="UP000078476">
    <property type="component" value="Unassembled WGS sequence"/>
</dbReference>
<gene>
    <name evidence="1" type="ORF">A1359_09035</name>
</gene>
<organism evidence="1 2">
    <name type="scientific">Methylomonas lenta</name>
    <dbReference type="NCBI Taxonomy" id="980561"/>
    <lineage>
        <taxon>Bacteria</taxon>
        <taxon>Pseudomonadati</taxon>
        <taxon>Pseudomonadota</taxon>
        <taxon>Gammaproteobacteria</taxon>
        <taxon>Methylococcales</taxon>
        <taxon>Methylococcaceae</taxon>
        <taxon>Methylomonas</taxon>
    </lineage>
</organism>